<dbReference type="GO" id="GO:0010181">
    <property type="term" value="F:FMN binding"/>
    <property type="evidence" value="ECO:0007669"/>
    <property type="project" value="InterPro"/>
</dbReference>
<dbReference type="EMBL" id="QGLM01000012">
    <property type="protein sequence ID" value="PXY95492.1"/>
    <property type="molecule type" value="Genomic_DNA"/>
</dbReference>
<protein>
    <submittedName>
        <fullName evidence="5">Flavin reductase</fullName>
    </submittedName>
</protein>
<feature type="domain" description="Flavin reductase like" evidence="4">
    <location>
        <begin position="13"/>
        <end position="164"/>
    </location>
</feature>
<evidence type="ECO:0000313" key="5">
    <source>
        <dbReference type="EMBL" id="PXY95492.1"/>
    </source>
</evidence>
<evidence type="ECO:0000256" key="3">
    <source>
        <dbReference type="ARBA" id="ARBA00038054"/>
    </source>
</evidence>
<dbReference type="GO" id="GO:0016646">
    <property type="term" value="F:oxidoreductase activity, acting on the CH-NH group of donors, NAD or NADP as acceptor"/>
    <property type="evidence" value="ECO:0007669"/>
    <property type="project" value="UniProtKB-ARBA"/>
</dbReference>
<dbReference type="PANTHER" id="PTHR43567">
    <property type="entry name" value="FLAVOREDOXIN-RELATED-RELATED"/>
    <property type="match status" value="1"/>
</dbReference>
<dbReference type="Proteomes" id="UP000247838">
    <property type="component" value="Unassembled WGS sequence"/>
</dbReference>
<comment type="cofactor">
    <cofactor evidence="1">
        <name>FMN</name>
        <dbReference type="ChEBI" id="CHEBI:58210"/>
    </cofactor>
</comment>
<dbReference type="Pfam" id="PF01613">
    <property type="entry name" value="Flavin_Reduct"/>
    <property type="match status" value="1"/>
</dbReference>
<evidence type="ECO:0000256" key="1">
    <source>
        <dbReference type="ARBA" id="ARBA00001917"/>
    </source>
</evidence>
<comment type="similarity">
    <text evidence="3">Belongs to the flavoredoxin family.</text>
</comment>
<dbReference type="SUPFAM" id="SSF50475">
    <property type="entry name" value="FMN-binding split barrel"/>
    <property type="match status" value="1"/>
</dbReference>
<proteinExistence type="inferred from homology"/>
<accession>A0A318MRT5</accession>
<evidence type="ECO:0000259" key="4">
    <source>
        <dbReference type="SMART" id="SM00903"/>
    </source>
</evidence>
<name>A0A318MRT5_FRIPE</name>
<dbReference type="PANTHER" id="PTHR43567:SF1">
    <property type="entry name" value="FLAVOREDOXIN"/>
    <property type="match status" value="1"/>
</dbReference>
<evidence type="ECO:0000313" key="6">
    <source>
        <dbReference type="Proteomes" id="UP000247838"/>
    </source>
</evidence>
<evidence type="ECO:0000256" key="2">
    <source>
        <dbReference type="ARBA" id="ARBA00022630"/>
    </source>
</evidence>
<sequence length="191" mass="21442">MTIRPVENKKVYRLLNHGPTVMVSAKHNNVENVMSASWVCPLDSSPAKVTAVIDKNSYTRQLIEQSGLFAIQIPVAKQAETVIKVGTQSYFTHPNKLIDSNVKLFYQDGFDVPLVNDCAAWLICRLIPEPHNESVYDLLIGEVICAWADDRVFADGHWRFDNVTDEMKTLHYVAGKQFYITGKGLIVDDGS</sequence>
<dbReference type="InterPro" id="IPR012349">
    <property type="entry name" value="Split_barrel_FMN-bd"/>
</dbReference>
<dbReference type="RefSeq" id="WP_110443416.1">
    <property type="nucleotide sequence ID" value="NZ_QGLM01000012.1"/>
</dbReference>
<comment type="caution">
    <text evidence="5">The sequence shown here is derived from an EMBL/GenBank/DDBJ whole genome shotgun (WGS) entry which is preliminary data.</text>
</comment>
<dbReference type="AlphaFoldDB" id="A0A318MRT5"/>
<reference evidence="5 6" key="1">
    <citation type="submission" date="2018-05" db="EMBL/GenBank/DDBJ databases">
        <title>Reference genomes for bee gut microbiota database.</title>
        <authorList>
            <person name="Ellegaard K.M."/>
        </authorList>
    </citation>
    <scope>NUCLEOTIDE SEQUENCE [LARGE SCALE GENOMIC DNA]</scope>
    <source>
        <strain evidence="5 6">ESL0167</strain>
    </source>
</reference>
<dbReference type="Gene3D" id="2.30.110.10">
    <property type="entry name" value="Electron Transport, Fmn-binding Protein, Chain A"/>
    <property type="match status" value="1"/>
</dbReference>
<dbReference type="InterPro" id="IPR052174">
    <property type="entry name" value="Flavoredoxin"/>
</dbReference>
<keyword evidence="2" id="KW-0285">Flavoprotein</keyword>
<gene>
    <name evidence="5" type="ORF">DKK76_05080</name>
</gene>
<dbReference type="InterPro" id="IPR002563">
    <property type="entry name" value="Flavin_Rdtase-like_dom"/>
</dbReference>
<organism evidence="5 6">
    <name type="scientific">Frischella perrara</name>
    <dbReference type="NCBI Taxonomy" id="1267021"/>
    <lineage>
        <taxon>Bacteria</taxon>
        <taxon>Pseudomonadati</taxon>
        <taxon>Pseudomonadota</taxon>
        <taxon>Gammaproteobacteria</taxon>
        <taxon>Orbales</taxon>
        <taxon>Orbaceae</taxon>
        <taxon>Frischella</taxon>
    </lineage>
</organism>
<dbReference type="SMART" id="SM00903">
    <property type="entry name" value="Flavin_Reduct"/>
    <property type="match status" value="1"/>
</dbReference>